<dbReference type="OrthoDB" id="3732892at2"/>
<feature type="transmembrane region" description="Helical" evidence="1">
    <location>
        <begin position="91"/>
        <end position="113"/>
    </location>
</feature>
<gene>
    <name evidence="2" type="ORF">CGZ93_01820</name>
</gene>
<feature type="transmembrane region" description="Helical" evidence="1">
    <location>
        <begin position="6"/>
        <end position="25"/>
    </location>
</feature>
<feature type="transmembrane region" description="Helical" evidence="1">
    <location>
        <begin position="264"/>
        <end position="288"/>
    </location>
</feature>
<keyword evidence="3" id="KW-1185">Reference proteome</keyword>
<dbReference type="EMBL" id="NMVQ01000001">
    <property type="protein sequence ID" value="OYO25215.1"/>
    <property type="molecule type" value="Genomic_DNA"/>
</dbReference>
<reference evidence="2 3" key="1">
    <citation type="submission" date="2017-07" db="EMBL/GenBank/DDBJ databases">
        <title>Draft whole genome sequences of clinical Proprionibacteriaceae strains.</title>
        <authorList>
            <person name="Bernier A.-M."/>
            <person name="Bernard K."/>
            <person name="Domingo M.-C."/>
        </authorList>
    </citation>
    <scope>NUCLEOTIDE SEQUENCE [LARGE SCALE GENOMIC DNA]</scope>
    <source>
        <strain evidence="2 3">NML 130396</strain>
    </source>
</reference>
<dbReference type="AlphaFoldDB" id="A0A255HC11"/>
<accession>A0A255HC11</accession>
<name>A0A255HC11_9ACTN</name>
<comment type="caution">
    <text evidence="2">The sequence shown here is derived from an EMBL/GenBank/DDBJ whole genome shotgun (WGS) entry which is preliminary data.</text>
</comment>
<dbReference type="RefSeq" id="WP_094362423.1">
    <property type="nucleotide sequence ID" value="NZ_NMVQ01000001.1"/>
</dbReference>
<feature type="transmembrane region" description="Helical" evidence="1">
    <location>
        <begin position="175"/>
        <end position="202"/>
    </location>
</feature>
<evidence type="ECO:0000256" key="1">
    <source>
        <dbReference type="SAM" id="Phobius"/>
    </source>
</evidence>
<sequence>MEISIWLPISAGLLASLAPITQGGLRKIDEKRFAKYARARRLPLPDQLRMLVLQRISRRERMAMICGGAGMLVGLALALVLGRLAPERTGGLGALIMCGLALGGSLGGFVAALRTPQLASDAPRVARSVQTDVRDYQTRGERVAFALAPVSILLGLGTAWLIWALLPTRPEDHLLLMTVATAVSLVLLAGWALLIASARLLVQRPQRARDDLELAWDDADRTDALRGLTDNGIAAGMIAPFVSLIVAGGLVVPPQVRAGSENLTLQLGIAALVVGLICWAILLVPYLSGRFTANPSLKLWRGAGFKEPAPC</sequence>
<keyword evidence="1" id="KW-0812">Transmembrane</keyword>
<evidence type="ECO:0000313" key="3">
    <source>
        <dbReference type="Proteomes" id="UP000216311"/>
    </source>
</evidence>
<protein>
    <submittedName>
        <fullName evidence="2">Uncharacterized protein</fullName>
    </submittedName>
</protein>
<feature type="transmembrane region" description="Helical" evidence="1">
    <location>
        <begin position="233"/>
        <end position="252"/>
    </location>
</feature>
<evidence type="ECO:0000313" key="2">
    <source>
        <dbReference type="EMBL" id="OYO25215.1"/>
    </source>
</evidence>
<organism evidence="2 3">
    <name type="scientific">Enemella dayhoffiae</name>
    <dbReference type="NCBI Taxonomy" id="2016507"/>
    <lineage>
        <taxon>Bacteria</taxon>
        <taxon>Bacillati</taxon>
        <taxon>Actinomycetota</taxon>
        <taxon>Actinomycetes</taxon>
        <taxon>Propionibacteriales</taxon>
        <taxon>Propionibacteriaceae</taxon>
        <taxon>Enemella</taxon>
    </lineage>
</organism>
<feature type="transmembrane region" description="Helical" evidence="1">
    <location>
        <begin position="62"/>
        <end position="85"/>
    </location>
</feature>
<feature type="transmembrane region" description="Helical" evidence="1">
    <location>
        <begin position="143"/>
        <end position="163"/>
    </location>
</feature>
<dbReference type="Proteomes" id="UP000216311">
    <property type="component" value="Unassembled WGS sequence"/>
</dbReference>
<keyword evidence="1" id="KW-1133">Transmembrane helix</keyword>
<proteinExistence type="predicted"/>
<keyword evidence="1" id="KW-0472">Membrane</keyword>